<keyword evidence="5 8" id="KW-0233">DNA recombination</keyword>
<dbReference type="Gene3D" id="2.40.50.140">
    <property type="entry name" value="Nucleic acid-binding proteins"/>
    <property type="match status" value="1"/>
</dbReference>
<gene>
    <name evidence="8" type="primary">recO</name>
    <name evidence="11" type="ORF">JOF36_002426</name>
</gene>
<sequence length="301" mass="31952">MAQLYRDTGIVLRVQKLGEADRIITLLTRQHGKIRVVAKGVRRTRSRWGARLEPFNHVDVQCYTGRTLDVVTQAQTVDAFAPAVVADWSAYSCGCAILETADRLVSEEGEPALRVYLLLLGATRALADGVREPALVLDAFLLRAMSHAGWAPSLSECARCATPGPHRAFTVAGGGMVCPRCRPPGSVTPAAETVALLEALLHGDWDTADATGTPTRREASGLVAAHLQWHLERQLRSLPLVDRRSRLRPETAPDGSTPAGPVAPQATADGRPAPPDRPEGQDGAVDLPSAAPHGAPADSAG</sequence>
<evidence type="ECO:0000313" key="11">
    <source>
        <dbReference type="EMBL" id="MBP2366730.1"/>
    </source>
</evidence>
<reference evidence="11 12" key="1">
    <citation type="submission" date="2021-03" db="EMBL/GenBank/DDBJ databases">
        <title>Sequencing the genomes of 1000 actinobacteria strains.</title>
        <authorList>
            <person name="Klenk H.-P."/>
        </authorList>
    </citation>
    <scope>NUCLEOTIDE SEQUENCE [LARGE SCALE GENOMIC DNA]</scope>
    <source>
        <strain evidence="11 12">DSM 45256</strain>
    </source>
</reference>
<accession>A0ABS4VS49</accession>
<dbReference type="SUPFAM" id="SSF50249">
    <property type="entry name" value="Nucleic acid-binding proteins"/>
    <property type="match status" value="1"/>
</dbReference>
<comment type="caution">
    <text evidence="11">The sequence shown here is derived from an EMBL/GenBank/DDBJ whole genome shotgun (WGS) entry which is preliminary data.</text>
</comment>
<dbReference type="InterPro" id="IPR012340">
    <property type="entry name" value="NA-bd_OB-fold"/>
</dbReference>
<evidence type="ECO:0000259" key="10">
    <source>
        <dbReference type="Pfam" id="PF11967"/>
    </source>
</evidence>
<dbReference type="RefSeq" id="WP_245350800.1">
    <property type="nucleotide sequence ID" value="NZ_JAGINU010000001.1"/>
</dbReference>
<dbReference type="InterPro" id="IPR042242">
    <property type="entry name" value="RecO_C"/>
</dbReference>
<feature type="region of interest" description="Disordered" evidence="9">
    <location>
        <begin position="242"/>
        <end position="301"/>
    </location>
</feature>
<name>A0ABS4VS49_9PSEU</name>
<keyword evidence="4 8" id="KW-0227">DNA damage</keyword>
<protein>
    <recommendedName>
        <fullName evidence="3 8">DNA repair protein RecO</fullName>
    </recommendedName>
    <alternativeName>
        <fullName evidence="7 8">Recombination protein O</fullName>
    </alternativeName>
</protein>
<dbReference type="Gene3D" id="1.20.1440.120">
    <property type="entry name" value="Recombination protein O, C-terminal domain"/>
    <property type="match status" value="1"/>
</dbReference>
<comment type="similarity">
    <text evidence="2 8">Belongs to the RecO family.</text>
</comment>
<evidence type="ECO:0000256" key="1">
    <source>
        <dbReference type="ARBA" id="ARBA00003065"/>
    </source>
</evidence>
<dbReference type="Proteomes" id="UP001519295">
    <property type="component" value="Unassembled WGS sequence"/>
</dbReference>
<evidence type="ECO:0000256" key="5">
    <source>
        <dbReference type="ARBA" id="ARBA00023172"/>
    </source>
</evidence>
<proteinExistence type="inferred from homology"/>
<evidence type="ECO:0000256" key="7">
    <source>
        <dbReference type="ARBA" id="ARBA00033409"/>
    </source>
</evidence>
<dbReference type="PANTHER" id="PTHR33991:SF1">
    <property type="entry name" value="DNA REPAIR PROTEIN RECO"/>
    <property type="match status" value="1"/>
</dbReference>
<dbReference type="Pfam" id="PF11967">
    <property type="entry name" value="RecO_N"/>
    <property type="match status" value="1"/>
</dbReference>
<dbReference type="HAMAP" id="MF_00201">
    <property type="entry name" value="RecO"/>
    <property type="match status" value="1"/>
</dbReference>
<feature type="domain" description="DNA replication/recombination mediator RecO N-terminal" evidence="10">
    <location>
        <begin position="1"/>
        <end position="80"/>
    </location>
</feature>
<dbReference type="Pfam" id="PF02565">
    <property type="entry name" value="RecO_C"/>
    <property type="match status" value="1"/>
</dbReference>
<evidence type="ECO:0000256" key="9">
    <source>
        <dbReference type="SAM" id="MobiDB-lite"/>
    </source>
</evidence>
<evidence type="ECO:0000256" key="3">
    <source>
        <dbReference type="ARBA" id="ARBA00021310"/>
    </source>
</evidence>
<dbReference type="SUPFAM" id="SSF57863">
    <property type="entry name" value="ArfGap/RecO-like zinc finger"/>
    <property type="match status" value="1"/>
</dbReference>
<dbReference type="InterPro" id="IPR037278">
    <property type="entry name" value="ARFGAP/RecO"/>
</dbReference>
<organism evidence="11 12">
    <name type="scientific">Pseudonocardia parietis</name>
    <dbReference type="NCBI Taxonomy" id="570936"/>
    <lineage>
        <taxon>Bacteria</taxon>
        <taxon>Bacillati</taxon>
        <taxon>Actinomycetota</taxon>
        <taxon>Actinomycetes</taxon>
        <taxon>Pseudonocardiales</taxon>
        <taxon>Pseudonocardiaceae</taxon>
        <taxon>Pseudonocardia</taxon>
    </lineage>
</organism>
<dbReference type="InterPro" id="IPR022572">
    <property type="entry name" value="DNA_rep/recomb_RecO_N"/>
</dbReference>
<evidence type="ECO:0000256" key="8">
    <source>
        <dbReference type="HAMAP-Rule" id="MF_00201"/>
    </source>
</evidence>
<keyword evidence="12" id="KW-1185">Reference proteome</keyword>
<keyword evidence="6 8" id="KW-0234">DNA repair</keyword>
<dbReference type="InterPro" id="IPR003717">
    <property type="entry name" value="RecO"/>
</dbReference>
<evidence type="ECO:0000256" key="6">
    <source>
        <dbReference type="ARBA" id="ARBA00023204"/>
    </source>
</evidence>
<dbReference type="PANTHER" id="PTHR33991">
    <property type="entry name" value="DNA REPAIR PROTEIN RECO"/>
    <property type="match status" value="1"/>
</dbReference>
<feature type="compositionally biased region" description="Basic and acidic residues" evidence="9">
    <location>
        <begin position="242"/>
        <end position="251"/>
    </location>
</feature>
<evidence type="ECO:0000256" key="4">
    <source>
        <dbReference type="ARBA" id="ARBA00022763"/>
    </source>
</evidence>
<dbReference type="EMBL" id="JAGINU010000001">
    <property type="protein sequence ID" value="MBP2366730.1"/>
    <property type="molecule type" value="Genomic_DNA"/>
</dbReference>
<dbReference type="NCBIfam" id="TIGR00613">
    <property type="entry name" value="reco"/>
    <property type="match status" value="1"/>
</dbReference>
<evidence type="ECO:0000313" key="12">
    <source>
        <dbReference type="Proteomes" id="UP001519295"/>
    </source>
</evidence>
<comment type="function">
    <text evidence="1 8">Involved in DNA repair and RecF pathway recombination.</text>
</comment>
<evidence type="ECO:0000256" key="2">
    <source>
        <dbReference type="ARBA" id="ARBA00007452"/>
    </source>
</evidence>